<reference evidence="8 9" key="1">
    <citation type="journal article" date="2011" name="Cell">
        <title>Insight into structure and assembly of the nuclear pore complex by utilizing the genome of a eukaryotic thermophile.</title>
        <authorList>
            <person name="Amlacher S."/>
            <person name="Sarges P."/>
            <person name="Flemming D."/>
            <person name="van Noort V."/>
            <person name="Kunze R."/>
            <person name="Devos D.P."/>
            <person name="Arumugam M."/>
            <person name="Bork P."/>
            <person name="Hurt E."/>
        </authorList>
    </citation>
    <scope>NUCLEOTIDE SEQUENCE [LARGE SCALE GENOMIC DNA]</scope>
    <source>
        <strain evidence="9">DSM 1495 / CBS 144.50 / IMI 039719</strain>
    </source>
</reference>
<evidence type="ECO:0000313" key="9">
    <source>
        <dbReference type="Proteomes" id="UP000008066"/>
    </source>
</evidence>
<feature type="transmembrane region" description="Helical" evidence="6">
    <location>
        <begin position="333"/>
        <end position="359"/>
    </location>
</feature>
<dbReference type="InterPro" id="IPR036259">
    <property type="entry name" value="MFS_trans_sf"/>
</dbReference>
<dbReference type="PANTHER" id="PTHR23504">
    <property type="entry name" value="MAJOR FACILITATOR SUPERFAMILY DOMAIN-CONTAINING PROTEIN 10"/>
    <property type="match status" value="1"/>
</dbReference>
<keyword evidence="5 6" id="KW-0472">Membrane</keyword>
<dbReference type="OMA" id="PIAYVMV"/>
<feature type="transmembrane region" description="Helical" evidence="6">
    <location>
        <begin position="371"/>
        <end position="392"/>
    </location>
</feature>
<feature type="transmembrane region" description="Helical" evidence="6">
    <location>
        <begin position="292"/>
        <end position="313"/>
    </location>
</feature>
<organism evidence="9">
    <name type="scientific">Chaetomium thermophilum (strain DSM 1495 / CBS 144.50 / IMI 039719)</name>
    <name type="common">Thermochaetoides thermophila</name>
    <dbReference type="NCBI Taxonomy" id="759272"/>
    <lineage>
        <taxon>Eukaryota</taxon>
        <taxon>Fungi</taxon>
        <taxon>Dikarya</taxon>
        <taxon>Ascomycota</taxon>
        <taxon>Pezizomycotina</taxon>
        <taxon>Sordariomycetes</taxon>
        <taxon>Sordariomycetidae</taxon>
        <taxon>Sordariales</taxon>
        <taxon>Chaetomiaceae</taxon>
        <taxon>Thermochaetoides</taxon>
    </lineage>
</organism>
<evidence type="ECO:0000256" key="3">
    <source>
        <dbReference type="ARBA" id="ARBA00022692"/>
    </source>
</evidence>
<dbReference type="GeneID" id="18257881"/>
<keyword evidence="9" id="KW-1185">Reference proteome</keyword>
<gene>
    <name evidence="8" type="ORF">CTHT_0038430</name>
</gene>
<proteinExistence type="predicted"/>
<dbReference type="SUPFAM" id="SSF103473">
    <property type="entry name" value="MFS general substrate transporter"/>
    <property type="match status" value="1"/>
</dbReference>
<evidence type="ECO:0000256" key="5">
    <source>
        <dbReference type="ARBA" id="ARBA00023136"/>
    </source>
</evidence>
<dbReference type="eggNOG" id="KOG2615">
    <property type="taxonomic scope" value="Eukaryota"/>
</dbReference>
<dbReference type="RefSeq" id="XP_006694263.1">
    <property type="nucleotide sequence ID" value="XM_006694200.1"/>
</dbReference>
<feature type="transmembrane region" description="Helical" evidence="6">
    <location>
        <begin position="156"/>
        <end position="175"/>
    </location>
</feature>
<comment type="subcellular location">
    <subcellularLocation>
        <location evidence="1">Membrane</location>
        <topology evidence="1">Multi-pass membrane protein</topology>
    </subcellularLocation>
</comment>
<feature type="transmembrane region" description="Helical" evidence="6">
    <location>
        <begin position="95"/>
        <end position="118"/>
    </location>
</feature>
<feature type="transmembrane region" description="Helical" evidence="6">
    <location>
        <begin position="20"/>
        <end position="43"/>
    </location>
</feature>
<dbReference type="PROSITE" id="PS50850">
    <property type="entry name" value="MFS"/>
    <property type="match status" value="1"/>
</dbReference>
<keyword evidence="2" id="KW-0813">Transport</keyword>
<dbReference type="InterPro" id="IPR011701">
    <property type="entry name" value="MFS"/>
</dbReference>
<feature type="transmembrane region" description="Helical" evidence="6">
    <location>
        <begin position="63"/>
        <end position="83"/>
    </location>
</feature>
<dbReference type="PANTHER" id="PTHR23504:SF2">
    <property type="entry name" value="TRANSPORTER, PUTATIVE (AFU_ORTHOLOGUE AFUA_8G04150)-RELATED"/>
    <property type="match status" value="1"/>
</dbReference>
<dbReference type="AlphaFoldDB" id="G0S8K7"/>
<dbReference type="GO" id="GO:0022857">
    <property type="term" value="F:transmembrane transporter activity"/>
    <property type="evidence" value="ECO:0007669"/>
    <property type="project" value="InterPro"/>
</dbReference>
<dbReference type="HOGENOM" id="CLU_001265_54_5_1"/>
<keyword evidence="3 6" id="KW-0812">Transmembrane</keyword>
<keyword evidence="4 6" id="KW-1133">Transmembrane helix</keyword>
<feature type="transmembrane region" description="Helical" evidence="6">
    <location>
        <begin position="404"/>
        <end position="429"/>
    </location>
</feature>
<dbReference type="InterPro" id="IPR020846">
    <property type="entry name" value="MFS_dom"/>
</dbReference>
<sequence>MPSRRGSGRAYRRVCNPDEFPTVQLLLLAIVRLAEPIALTSIFPYAFPLVKRLNVGNEEDASFYAGLVISAFSFFEALMGMYWGAVSDRVGRKPVLLLGCMGTMFSMLLVGLANNIWVALLGRAIGGFLNGNIGVIQTMVGELVIKPEHEPKAYSIMPFVWSLGTIIGPMIGGLFADPHDSWPKLFPSGSLFARFPYLLPNLICAGLLAVSILLGYFLLDETHPDKQPRVLLPDDTYLSENTPLLETSDALKRPAVDLRDENYGSVRERITPIPPAPKVDDDMVPTIWTKRIMAIIISLSIFTYHSMTFDHLLPIFLEDPRSHASTTAYSGSLFFAGGLGLSLHTVGLIMAVQGFIALFTQAVIFPLAASYFGIYQLFILVTVFHPVVYLSVPPLALIPAESTFLLHTAIYAMLVLRNLLGILLYPLLLILLKDATPSSNVLGKVNGLAASAGAACRMVAPPVAGMLYAMGKKSGCTPLAWWASALVALVGSVQCFWVPRERRETEKEAA</sequence>
<dbReference type="Proteomes" id="UP000008066">
    <property type="component" value="Unassembled WGS sequence"/>
</dbReference>
<dbReference type="EMBL" id="GL988041">
    <property type="protein sequence ID" value="EGS21967.1"/>
    <property type="molecule type" value="Genomic_DNA"/>
</dbReference>
<dbReference type="KEGG" id="cthr:CTHT_0038430"/>
<evidence type="ECO:0000313" key="8">
    <source>
        <dbReference type="EMBL" id="EGS21967.1"/>
    </source>
</evidence>
<dbReference type="Gene3D" id="1.20.1250.20">
    <property type="entry name" value="MFS general substrate transporter like domains"/>
    <property type="match status" value="1"/>
</dbReference>
<accession>G0S8K7</accession>
<dbReference type="OrthoDB" id="10262656at2759"/>
<name>G0S8K7_CHATD</name>
<feature type="transmembrane region" description="Helical" evidence="6">
    <location>
        <begin position="441"/>
        <end position="460"/>
    </location>
</feature>
<evidence type="ECO:0000256" key="2">
    <source>
        <dbReference type="ARBA" id="ARBA00022448"/>
    </source>
</evidence>
<evidence type="ECO:0000256" key="1">
    <source>
        <dbReference type="ARBA" id="ARBA00004141"/>
    </source>
</evidence>
<dbReference type="PRINTS" id="PR01035">
    <property type="entry name" value="TCRTETA"/>
</dbReference>
<evidence type="ECO:0000259" key="7">
    <source>
        <dbReference type="PROSITE" id="PS50850"/>
    </source>
</evidence>
<dbReference type="CDD" id="cd17330">
    <property type="entry name" value="MFS_SLC46_TetA_like"/>
    <property type="match status" value="1"/>
</dbReference>
<evidence type="ECO:0000256" key="4">
    <source>
        <dbReference type="ARBA" id="ARBA00022989"/>
    </source>
</evidence>
<dbReference type="InterPro" id="IPR001958">
    <property type="entry name" value="Tet-R_TetA/multi-R_MdtG-like"/>
</dbReference>
<evidence type="ECO:0000256" key="6">
    <source>
        <dbReference type="SAM" id="Phobius"/>
    </source>
</evidence>
<feature type="transmembrane region" description="Helical" evidence="6">
    <location>
        <begin position="480"/>
        <end position="498"/>
    </location>
</feature>
<feature type="domain" description="Major facilitator superfamily (MFS) profile" evidence="7">
    <location>
        <begin position="24"/>
        <end position="503"/>
    </location>
</feature>
<dbReference type="Pfam" id="PF07690">
    <property type="entry name" value="MFS_1"/>
    <property type="match status" value="1"/>
</dbReference>
<protein>
    <submittedName>
        <fullName evidence="8">Tetracycline:hydrogen antiporter-like protein</fullName>
    </submittedName>
</protein>
<feature type="transmembrane region" description="Helical" evidence="6">
    <location>
        <begin position="195"/>
        <end position="219"/>
    </location>
</feature>
<dbReference type="GO" id="GO:0016020">
    <property type="term" value="C:membrane"/>
    <property type="evidence" value="ECO:0007669"/>
    <property type="project" value="UniProtKB-SubCell"/>
</dbReference>